<name>A0AAV4DEG0_9GAST</name>
<feature type="region of interest" description="Disordered" evidence="1">
    <location>
        <begin position="1"/>
        <end position="33"/>
    </location>
</feature>
<comment type="caution">
    <text evidence="2">The sequence shown here is derived from an EMBL/GenBank/DDBJ whole genome shotgun (WGS) entry which is preliminary data.</text>
</comment>
<proteinExistence type="predicted"/>
<keyword evidence="3" id="KW-1185">Reference proteome</keyword>
<protein>
    <submittedName>
        <fullName evidence="2">Uncharacterized protein</fullName>
    </submittedName>
</protein>
<organism evidence="2 3">
    <name type="scientific">Plakobranchus ocellatus</name>
    <dbReference type="NCBI Taxonomy" id="259542"/>
    <lineage>
        <taxon>Eukaryota</taxon>
        <taxon>Metazoa</taxon>
        <taxon>Spiralia</taxon>
        <taxon>Lophotrochozoa</taxon>
        <taxon>Mollusca</taxon>
        <taxon>Gastropoda</taxon>
        <taxon>Heterobranchia</taxon>
        <taxon>Euthyneura</taxon>
        <taxon>Panpulmonata</taxon>
        <taxon>Sacoglossa</taxon>
        <taxon>Placobranchoidea</taxon>
        <taxon>Plakobranchidae</taxon>
        <taxon>Plakobranchus</taxon>
    </lineage>
</organism>
<evidence type="ECO:0000313" key="3">
    <source>
        <dbReference type="Proteomes" id="UP000735302"/>
    </source>
</evidence>
<accession>A0AAV4DEG0</accession>
<gene>
    <name evidence="2" type="ORF">PoB_006908400</name>
</gene>
<feature type="compositionally biased region" description="Basic and acidic residues" evidence="1">
    <location>
        <begin position="128"/>
        <end position="144"/>
    </location>
</feature>
<evidence type="ECO:0000256" key="1">
    <source>
        <dbReference type="SAM" id="MobiDB-lite"/>
    </source>
</evidence>
<feature type="compositionally biased region" description="Basic residues" evidence="1">
    <location>
        <begin position="1"/>
        <end position="10"/>
    </location>
</feature>
<feature type="region of interest" description="Disordered" evidence="1">
    <location>
        <begin position="123"/>
        <end position="144"/>
    </location>
</feature>
<dbReference type="EMBL" id="BLXT01007807">
    <property type="protein sequence ID" value="GFO42579.1"/>
    <property type="molecule type" value="Genomic_DNA"/>
</dbReference>
<dbReference type="AlphaFoldDB" id="A0AAV4DEG0"/>
<dbReference type="Proteomes" id="UP000735302">
    <property type="component" value="Unassembled WGS sequence"/>
</dbReference>
<evidence type="ECO:0000313" key="2">
    <source>
        <dbReference type="EMBL" id="GFO42579.1"/>
    </source>
</evidence>
<sequence>MEPERRRRAREGRPCNLELKINPSQPDSGEDADTRVISSLKAAARAVSLTARQGAGRVDEGEGDTDQGMSATWGIRRLQSSRLPGPAWPACCLARGTTGAILNCWPVLHFDLCLFARSPPGPAPARTLEGKSSDSDQTLRDRGIKKVKLDSRSVDLELSVNCKTARSRYLDPDSWD</sequence>
<reference evidence="2 3" key="1">
    <citation type="journal article" date="2021" name="Elife">
        <title>Chloroplast acquisition without the gene transfer in kleptoplastic sea slugs, Plakobranchus ocellatus.</title>
        <authorList>
            <person name="Maeda T."/>
            <person name="Takahashi S."/>
            <person name="Yoshida T."/>
            <person name="Shimamura S."/>
            <person name="Takaki Y."/>
            <person name="Nagai Y."/>
            <person name="Toyoda A."/>
            <person name="Suzuki Y."/>
            <person name="Arimoto A."/>
            <person name="Ishii H."/>
            <person name="Satoh N."/>
            <person name="Nishiyama T."/>
            <person name="Hasebe M."/>
            <person name="Maruyama T."/>
            <person name="Minagawa J."/>
            <person name="Obokata J."/>
            <person name="Shigenobu S."/>
        </authorList>
    </citation>
    <scope>NUCLEOTIDE SEQUENCE [LARGE SCALE GENOMIC DNA]</scope>
</reference>